<accession>A0A2Z5G2M8</accession>
<keyword evidence="3" id="KW-1185">Reference proteome</keyword>
<protein>
    <submittedName>
        <fullName evidence="2">Uncharacterized protein</fullName>
    </submittedName>
</protein>
<evidence type="ECO:0000256" key="1">
    <source>
        <dbReference type="SAM" id="SignalP"/>
    </source>
</evidence>
<dbReference type="AlphaFoldDB" id="A0A2Z5G2M8"/>
<sequence length="131" mass="14418">MKRLLALVLILVASQGIAQSKPSLLNVRKIYVEKMDDNLDHYLTSEISRKFHGNMTVVLDRSQADAILRGVSLGAQNTSKGTVELVDPSEKVVLWSGTAGDRDVKFLAMKHGGEEQIAEKLVAQMKKAMQP</sequence>
<feature type="chain" id="PRO_5016395073" evidence="1">
    <location>
        <begin position="19"/>
        <end position="131"/>
    </location>
</feature>
<dbReference type="RefSeq" id="WP_114208149.1">
    <property type="nucleotide sequence ID" value="NZ_CP030840.1"/>
</dbReference>
<dbReference type="OrthoDB" id="120169at2"/>
<dbReference type="KEGG" id="abas:ACPOL_3785"/>
<evidence type="ECO:0000313" key="3">
    <source>
        <dbReference type="Proteomes" id="UP000253606"/>
    </source>
</evidence>
<gene>
    <name evidence="2" type="ORF">ACPOL_3785</name>
</gene>
<keyword evidence="1" id="KW-0732">Signal</keyword>
<organism evidence="2 3">
    <name type="scientific">Acidisarcina polymorpha</name>
    <dbReference type="NCBI Taxonomy" id="2211140"/>
    <lineage>
        <taxon>Bacteria</taxon>
        <taxon>Pseudomonadati</taxon>
        <taxon>Acidobacteriota</taxon>
        <taxon>Terriglobia</taxon>
        <taxon>Terriglobales</taxon>
        <taxon>Acidobacteriaceae</taxon>
        <taxon>Acidisarcina</taxon>
    </lineage>
</organism>
<reference evidence="2 3" key="1">
    <citation type="journal article" date="2018" name="Front. Microbiol.">
        <title>Hydrolytic Capabilities as a Key to Environmental Success: Chitinolytic and Cellulolytic Acidobacteria From Acidic Sub-arctic Soils and Boreal Peatlands.</title>
        <authorList>
            <person name="Belova S.E."/>
            <person name="Ravin N.V."/>
            <person name="Pankratov T.A."/>
            <person name="Rakitin A.L."/>
            <person name="Ivanova A.A."/>
            <person name="Beletsky A.V."/>
            <person name="Mardanov A.V."/>
            <person name="Sinninghe Damste J.S."/>
            <person name="Dedysh S.N."/>
        </authorList>
    </citation>
    <scope>NUCLEOTIDE SEQUENCE [LARGE SCALE GENOMIC DNA]</scope>
    <source>
        <strain evidence="2 3">SBC82</strain>
    </source>
</reference>
<dbReference type="Proteomes" id="UP000253606">
    <property type="component" value="Chromosome"/>
</dbReference>
<feature type="signal peptide" evidence="1">
    <location>
        <begin position="1"/>
        <end position="18"/>
    </location>
</feature>
<evidence type="ECO:0000313" key="2">
    <source>
        <dbReference type="EMBL" id="AXC13064.1"/>
    </source>
</evidence>
<name>A0A2Z5G2M8_9BACT</name>
<proteinExistence type="predicted"/>
<dbReference type="EMBL" id="CP030840">
    <property type="protein sequence ID" value="AXC13064.1"/>
    <property type="molecule type" value="Genomic_DNA"/>
</dbReference>